<evidence type="ECO:0000313" key="1">
    <source>
        <dbReference type="EMBL" id="MFD0997799.1"/>
    </source>
</evidence>
<sequence>MIIWLLGSAVIAQDSVMHRRHVYATIQYTQEFVMSGYVHVREWELTGDKMPLRHLGMTSYTALQIRGEIAFSNNSVVKVIYDHYFMRGSAIFDRDIVYNGTIIDGRSGIDVAPTRYFRITGIYTRTFLDRMDLKLRYVTGLVFDHIVFYLDGRVSPSSPKDEVYEKFGRQAFAYPLVGLGGQYKLRHRGILSFEASGTYIPKFKSFYTEGGHVYLQYSNFLADAKYTVDVHKVRIGVGGKLRHMKLFQESHEDTNELSMLVAGPYIELRYRF</sequence>
<gene>
    <name evidence="1" type="ORF">ACFQ21_00720</name>
</gene>
<dbReference type="Proteomes" id="UP001597112">
    <property type="component" value="Unassembled WGS sequence"/>
</dbReference>
<evidence type="ECO:0008006" key="3">
    <source>
        <dbReference type="Google" id="ProtNLM"/>
    </source>
</evidence>
<name>A0ABW3JVG9_9BACT</name>
<dbReference type="EMBL" id="JBHTKA010000001">
    <property type="protein sequence ID" value="MFD0997799.1"/>
    <property type="molecule type" value="Genomic_DNA"/>
</dbReference>
<comment type="caution">
    <text evidence="1">The sequence shown here is derived from an EMBL/GenBank/DDBJ whole genome shotgun (WGS) entry which is preliminary data.</text>
</comment>
<keyword evidence="2" id="KW-1185">Reference proteome</keyword>
<dbReference type="RefSeq" id="WP_377573390.1">
    <property type="nucleotide sequence ID" value="NZ_JBHTKA010000001.1"/>
</dbReference>
<proteinExistence type="predicted"/>
<organism evidence="1 2">
    <name type="scientific">Ohtaekwangia kribbensis</name>
    <dbReference type="NCBI Taxonomy" id="688913"/>
    <lineage>
        <taxon>Bacteria</taxon>
        <taxon>Pseudomonadati</taxon>
        <taxon>Bacteroidota</taxon>
        <taxon>Cytophagia</taxon>
        <taxon>Cytophagales</taxon>
        <taxon>Fulvivirgaceae</taxon>
        <taxon>Ohtaekwangia</taxon>
    </lineage>
</organism>
<protein>
    <recommendedName>
        <fullName evidence="3">Outer membrane protein beta-barrel domain-containing protein</fullName>
    </recommendedName>
</protein>
<accession>A0ABW3JVG9</accession>
<reference evidence="2" key="1">
    <citation type="journal article" date="2019" name="Int. J. Syst. Evol. Microbiol.">
        <title>The Global Catalogue of Microorganisms (GCM) 10K type strain sequencing project: providing services to taxonomists for standard genome sequencing and annotation.</title>
        <authorList>
            <consortium name="The Broad Institute Genomics Platform"/>
            <consortium name="The Broad Institute Genome Sequencing Center for Infectious Disease"/>
            <person name="Wu L."/>
            <person name="Ma J."/>
        </authorList>
    </citation>
    <scope>NUCLEOTIDE SEQUENCE [LARGE SCALE GENOMIC DNA]</scope>
    <source>
        <strain evidence="2">CCUG 58938</strain>
    </source>
</reference>
<evidence type="ECO:0000313" key="2">
    <source>
        <dbReference type="Proteomes" id="UP001597112"/>
    </source>
</evidence>